<evidence type="ECO:0000313" key="3">
    <source>
        <dbReference type="EMBL" id="GLS16500.1"/>
    </source>
</evidence>
<dbReference type="SUPFAM" id="SSF56954">
    <property type="entry name" value="Outer membrane efflux proteins (OEP)"/>
    <property type="match status" value="1"/>
</dbReference>
<feature type="chain" id="PRO_5044957967" description="Transporter" evidence="2">
    <location>
        <begin position="21"/>
        <end position="476"/>
    </location>
</feature>
<dbReference type="PANTHER" id="PTHR30203">
    <property type="entry name" value="OUTER MEMBRANE CATION EFFLUX PROTEIN"/>
    <property type="match status" value="1"/>
</dbReference>
<dbReference type="Gene3D" id="1.20.1600.10">
    <property type="entry name" value="Outer membrane efflux proteins (OEP)"/>
    <property type="match status" value="1"/>
</dbReference>
<keyword evidence="2" id="KW-0564">Palmitate</keyword>
<name>A0ABQ6C939_9BURK</name>
<keyword evidence="2" id="KW-0449">Lipoprotein</keyword>
<reference evidence="4" key="1">
    <citation type="journal article" date="2019" name="Int. J. Syst. Evol. Microbiol.">
        <title>The Global Catalogue of Microorganisms (GCM) 10K type strain sequencing project: providing services to taxonomists for standard genome sequencing and annotation.</title>
        <authorList>
            <consortium name="The Broad Institute Genomics Platform"/>
            <consortium name="The Broad Institute Genome Sequencing Center for Infectious Disease"/>
            <person name="Wu L."/>
            <person name="Ma J."/>
        </authorList>
    </citation>
    <scope>NUCLEOTIDE SEQUENCE [LARGE SCALE GENOMIC DNA]</scope>
    <source>
        <strain evidence="4">NBRC 109341</strain>
    </source>
</reference>
<sequence>MQMKVSVLAMASALLASGCAVDTRPADMTVPALPAQWVAAGLATGAAGAVQEDWWRSFGSAELDALVERARAQSHDLAAAVARVGQAEAVARAAGAASWPALTGQLNASREGRIDGHASVAGTAYGTGLAASYEIDFWGRQRADREGASASLQASVFDRDTVRLSVTAGVANAWLEAVSLRERAAIGERQWRGAERLLALVESRVRAGAALPLEQAQQRGLVAAQRRSVEALRQASQAAETAVALLIGQAGGVAIGTASLAALRVPSIDAGLPAELLVRRPDIARAEARLVAAQADVAAARAALLPSVTLSAGISSGGERLRHVWDNPVYALAVGLAAPIFDAGRLAASRDQALAQREELLAGYRAAIVAAFGDTANALNTLAGVDAQARAQADELAEAQRALTLAESRYRAGADTLLTLIDAQRTLYAAQDVAAQLRAQRLQASVALYKALGGGWSRGASTVTAARATAPTGVSP</sequence>
<evidence type="ECO:0000313" key="4">
    <source>
        <dbReference type="Proteomes" id="UP001156903"/>
    </source>
</evidence>
<comment type="caution">
    <text evidence="3">The sequence shown here is derived from an EMBL/GenBank/DDBJ whole genome shotgun (WGS) entry which is preliminary data.</text>
</comment>
<dbReference type="Gene3D" id="2.20.200.10">
    <property type="entry name" value="Outer membrane efflux proteins (OEP)"/>
    <property type="match status" value="1"/>
</dbReference>
<proteinExistence type="inferred from homology"/>
<feature type="signal peptide" evidence="2">
    <location>
        <begin position="1"/>
        <end position="20"/>
    </location>
</feature>
<dbReference type="InterPro" id="IPR010131">
    <property type="entry name" value="MdtP/NodT-like"/>
</dbReference>
<gene>
    <name evidence="3" type="primary">opmQ</name>
    <name evidence="3" type="ORF">GCM10007935_39410</name>
</gene>
<dbReference type="Pfam" id="PF02321">
    <property type="entry name" value="OEP"/>
    <property type="match status" value="2"/>
</dbReference>
<keyword evidence="2" id="KW-0472">Membrane</keyword>
<dbReference type="InterPro" id="IPR003423">
    <property type="entry name" value="OMP_efflux"/>
</dbReference>
<dbReference type="PANTHER" id="PTHR30203:SF33">
    <property type="entry name" value="BLR4455 PROTEIN"/>
    <property type="match status" value="1"/>
</dbReference>
<accession>A0ABQ6C939</accession>
<evidence type="ECO:0008006" key="5">
    <source>
        <dbReference type="Google" id="ProtNLM"/>
    </source>
</evidence>
<dbReference type="EMBL" id="BSPB01000061">
    <property type="protein sequence ID" value="GLS16500.1"/>
    <property type="molecule type" value="Genomic_DNA"/>
</dbReference>
<evidence type="ECO:0000256" key="2">
    <source>
        <dbReference type="RuleBase" id="RU362097"/>
    </source>
</evidence>
<protein>
    <recommendedName>
        <fullName evidence="5">Transporter</fullName>
    </recommendedName>
</protein>
<keyword evidence="2" id="KW-0732">Signal</keyword>
<keyword evidence="2" id="KW-0812">Transmembrane</keyword>
<keyword evidence="4" id="KW-1185">Reference proteome</keyword>
<dbReference type="PROSITE" id="PS51257">
    <property type="entry name" value="PROKAR_LIPOPROTEIN"/>
    <property type="match status" value="1"/>
</dbReference>
<dbReference type="Proteomes" id="UP001156903">
    <property type="component" value="Unassembled WGS sequence"/>
</dbReference>
<organism evidence="3 4">
    <name type="scientific">Hydrogenophaga electricum</name>
    <dbReference type="NCBI Taxonomy" id="1230953"/>
    <lineage>
        <taxon>Bacteria</taxon>
        <taxon>Pseudomonadati</taxon>
        <taxon>Pseudomonadota</taxon>
        <taxon>Betaproteobacteria</taxon>
        <taxon>Burkholderiales</taxon>
        <taxon>Comamonadaceae</taxon>
        <taxon>Hydrogenophaga</taxon>
    </lineage>
</organism>
<comment type="similarity">
    <text evidence="1 2">Belongs to the outer membrane factor (OMF) (TC 1.B.17) family.</text>
</comment>
<keyword evidence="2" id="KW-1134">Transmembrane beta strand</keyword>
<dbReference type="NCBIfam" id="TIGR01845">
    <property type="entry name" value="outer_NodT"/>
    <property type="match status" value="1"/>
</dbReference>
<comment type="subcellular location">
    <subcellularLocation>
        <location evidence="2">Cell membrane</location>
        <topology evidence="2">Lipid-anchor</topology>
    </subcellularLocation>
</comment>
<evidence type="ECO:0000256" key="1">
    <source>
        <dbReference type="ARBA" id="ARBA00007613"/>
    </source>
</evidence>